<reference evidence="3" key="1">
    <citation type="journal article" date="2017" name="Nat. Ecol. Evol.">
        <title>Genome expansion and lineage-specific genetic innovations in the forest pathogenic fungi Armillaria.</title>
        <authorList>
            <person name="Sipos G."/>
            <person name="Prasanna A.N."/>
            <person name="Walter M.C."/>
            <person name="O'Connor E."/>
            <person name="Balint B."/>
            <person name="Krizsan K."/>
            <person name="Kiss B."/>
            <person name="Hess J."/>
            <person name="Varga T."/>
            <person name="Slot J."/>
            <person name="Riley R."/>
            <person name="Boka B."/>
            <person name="Rigling D."/>
            <person name="Barry K."/>
            <person name="Lee J."/>
            <person name="Mihaltcheva S."/>
            <person name="LaButti K."/>
            <person name="Lipzen A."/>
            <person name="Waldron R."/>
            <person name="Moloney N.M."/>
            <person name="Sperisen C."/>
            <person name="Kredics L."/>
            <person name="Vagvoelgyi C."/>
            <person name="Patrignani A."/>
            <person name="Fitzpatrick D."/>
            <person name="Nagy I."/>
            <person name="Doyle S."/>
            <person name="Anderson J.B."/>
            <person name="Grigoriev I.V."/>
            <person name="Gueldener U."/>
            <person name="Muensterkoetter M."/>
            <person name="Nagy L.G."/>
        </authorList>
    </citation>
    <scope>NUCLEOTIDE SEQUENCE [LARGE SCALE GENOMIC DNA]</scope>
    <source>
        <strain evidence="3">Ar21-2</strain>
    </source>
</reference>
<dbReference type="AlphaFoldDB" id="A0A2H3DJR6"/>
<evidence type="ECO:0008006" key="4">
    <source>
        <dbReference type="Google" id="ProtNLM"/>
    </source>
</evidence>
<name>A0A2H3DJR6_ARMGA</name>
<feature type="signal peptide" evidence="1">
    <location>
        <begin position="1"/>
        <end position="32"/>
    </location>
</feature>
<keyword evidence="1" id="KW-0732">Signal</keyword>
<evidence type="ECO:0000256" key="1">
    <source>
        <dbReference type="SAM" id="SignalP"/>
    </source>
</evidence>
<feature type="chain" id="PRO_5013554381" description="Secreted protein" evidence="1">
    <location>
        <begin position="33"/>
        <end position="87"/>
    </location>
</feature>
<evidence type="ECO:0000313" key="3">
    <source>
        <dbReference type="Proteomes" id="UP000217790"/>
    </source>
</evidence>
<accession>A0A2H3DJR6</accession>
<evidence type="ECO:0000313" key="2">
    <source>
        <dbReference type="EMBL" id="PBK95475.1"/>
    </source>
</evidence>
<sequence>MSYSCIVESLLLEALSFLNIAALALDLQCTIATPHGISSENRAYPIPHSACEGLSTKRSRYLSCTSPIMPSGKAIKRQCLLLVRCIV</sequence>
<gene>
    <name evidence="2" type="ORF">ARMGADRAFT_801333</name>
</gene>
<dbReference type="OrthoDB" id="10339184at2759"/>
<protein>
    <recommendedName>
        <fullName evidence="4">Secreted protein</fullName>
    </recommendedName>
</protein>
<organism evidence="2 3">
    <name type="scientific">Armillaria gallica</name>
    <name type="common">Bulbous honey fungus</name>
    <name type="synonym">Armillaria bulbosa</name>
    <dbReference type="NCBI Taxonomy" id="47427"/>
    <lineage>
        <taxon>Eukaryota</taxon>
        <taxon>Fungi</taxon>
        <taxon>Dikarya</taxon>
        <taxon>Basidiomycota</taxon>
        <taxon>Agaricomycotina</taxon>
        <taxon>Agaricomycetes</taxon>
        <taxon>Agaricomycetidae</taxon>
        <taxon>Agaricales</taxon>
        <taxon>Marasmiineae</taxon>
        <taxon>Physalacriaceae</taxon>
        <taxon>Armillaria</taxon>
    </lineage>
</organism>
<dbReference type="EMBL" id="KZ293652">
    <property type="protein sequence ID" value="PBK95475.1"/>
    <property type="molecule type" value="Genomic_DNA"/>
</dbReference>
<dbReference type="Proteomes" id="UP000217790">
    <property type="component" value="Unassembled WGS sequence"/>
</dbReference>
<dbReference type="InParanoid" id="A0A2H3DJR6"/>
<keyword evidence="3" id="KW-1185">Reference proteome</keyword>
<proteinExistence type="predicted"/>